<evidence type="ECO:0000256" key="6">
    <source>
        <dbReference type="ARBA" id="ARBA00023002"/>
    </source>
</evidence>
<dbReference type="AlphaFoldDB" id="A0A517TRR8"/>
<evidence type="ECO:0000256" key="8">
    <source>
        <dbReference type="ARBA" id="ARBA00023284"/>
    </source>
</evidence>
<keyword evidence="8" id="KW-0676">Redox-active center</keyword>
<dbReference type="Pfam" id="PF00578">
    <property type="entry name" value="AhpC-TSA"/>
    <property type="match status" value="1"/>
</dbReference>
<evidence type="ECO:0000313" key="16">
    <source>
        <dbReference type="Proteomes" id="UP000317909"/>
    </source>
</evidence>
<dbReference type="RefSeq" id="WP_145430141.1">
    <property type="nucleotide sequence ID" value="NZ_CP036339.1"/>
</dbReference>
<protein>
    <recommendedName>
        <fullName evidence="3">thioredoxin-dependent peroxiredoxin</fullName>
        <ecNumber evidence="3">1.11.1.24</ecNumber>
    </recommendedName>
    <alternativeName>
        <fullName evidence="9">Thioredoxin peroxidase</fullName>
    </alternativeName>
    <alternativeName>
        <fullName evidence="11">Thioredoxin-dependent peroxiredoxin Bcp</fullName>
    </alternativeName>
</protein>
<accession>A0A517TRR8</accession>
<keyword evidence="6 15" id="KW-0560">Oxidoreductase</keyword>
<evidence type="ECO:0000256" key="7">
    <source>
        <dbReference type="ARBA" id="ARBA00023157"/>
    </source>
</evidence>
<dbReference type="Gene3D" id="3.40.30.10">
    <property type="entry name" value="Glutaredoxin"/>
    <property type="match status" value="1"/>
</dbReference>
<evidence type="ECO:0000256" key="4">
    <source>
        <dbReference type="ARBA" id="ARBA00022559"/>
    </source>
</evidence>
<dbReference type="PANTHER" id="PTHR42801:SF4">
    <property type="entry name" value="AHPC_TSA FAMILY PROTEIN"/>
    <property type="match status" value="1"/>
</dbReference>
<evidence type="ECO:0000256" key="3">
    <source>
        <dbReference type="ARBA" id="ARBA00013017"/>
    </source>
</evidence>
<evidence type="ECO:0000259" key="14">
    <source>
        <dbReference type="PROSITE" id="PS51352"/>
    </source>
</evidence>
<dbReference type="SUPFAM" id="SSF52833">
    <property type="entry name" value="Thioredoxin-like"/>
    <property type="match status" value="1"/>
</dbReference>
<organism evidence="15 16">
    <name type="scientific">Lacipirellula limnantheis</name>
    <dbReference type="NCBI Taxonomy" id="2528024"/>
    <lineage>
        <taxon>Bacteria</taxon>
        <taxon>Pseudomonadati</taxon>
        <taxon>Planctomycetota</taxon>
        <taxon>Planctomycetia</taxon>
        <taxon>Pirellulales</taxon>
        <taxon>Lacipirellulaceae</taxon>
        <taxon>Lacipirellula</taxon>
    </lineage>
</organism>
<dbReference type="FunFam" id="3.40.30.10:FF:000007">
    <property type="entry name" value="Thioredoxin-dependent thiol peroxidase"/>
    <property type="match status" value="1"/>
</dbReference>
<dbReference type="EC" id="1.11.1.24" evidence="3"/>
<evidence type="ECO:0000256" key="13">
    <source>
        <dbReference type="PIRSR" id="PIRSR000239-1"/>
    </source>
</evidence>
<dbReference type="GO" id="GO:0005737">
    <property type="term" value="C:cytoplasm"/>
    <property type="evidence" value="ECO:0007669"/>
    <property type="project" value="TreeGrafter"/>
</dbReference>
<dbReference type="InterPro" id="IPR013766">
    <property type="entry name" value="Thioredoxin_domain"/>
</dbReference>
<dbReference type="PANTHER" id="PTHR42801">
    <property type="entry name" value="THIOREDOXIN-DEPENDENT PEROXIDE REDUCTASE"/>
    <property type="match status" value="1"/>
</dbReference>
<dbReference type="InterPro" id="IPR000866">
    <property type="entry name" value="AhpC/TSA"/>
</dbReference>
<dbReference type="InterPro" id="IPR050924">
    <property type="entry name" value="Peroxiredoxin_BCP/PrxQ"/>
</dbReference>
<dbReference type="PROSITE" id="PS51352">
    <property type="entry name" value="THIOREDOXIN_2"/>
    <property type="match status" value="1"/>
</dbReference>
<gene>
    <name evidence="15" type="primary">bcp_1</name>
    <name evidence="15" type="ORF">I41_02210</name>
</gene>
<dbReference type="GO" id="GO:0045454">
    <property type="term" value="P:cell redox homeostasis"/>
    <property type="evidence" value="ECO:0007669"/>
    <property type="project" value="TreeGrafter"/>
</dbReference>
<evidence type="ECO:0000256" key="12">
    <source>
        <dbReference type="ARBA" id="ARBA00049091"/>
    </source>
</evidence>
<dbReference type="GO" id="GO:0008379">
    <property type="term" value="F:thioredoxin peroxidase activity"/>
    <property type="evidence" value="ECO:0007669"/>
    <property type="project" value="TreeGrafter"/>
</dbReference>
<dbReference type="OrthoDB" id="9812811at2"/>
<evidence type="ECO:0000256" key="1">
    <source>
        <dbReference type="ARBA" id="ARBA00003330"/>
    </source>
</evidence>
<feature type="active site" description="Cysteine sulfenic acid (-SOH) intermediate; for peroxidase activity" evidence="13">
    <location>
        <position position="47"/>
    </location>
</feature>
<dbReference type="PIRSF" id="PIRSF000239">
    <property type="entry name" value="AHPC"/>
    <property type="match status" value="1"/>
</dbReference>
<dbReference type="InterPro" id="IPR024706">
    <property type="entry name" value="Peroxiredoxin_AhpC-typ"/>
</dbReference>
<keyword evidence="16" id="KW-1185">Reference proteome</keyword>
<feature type="domain" description="Thioredoxin" evidence="14">
    <location>
        <begin position="4"/>
        <end position="151"/>
    </location>
</feature>
<comment type="subunit">
    <text evidence="2">Monomer.</text>
</comment>
<evidence type="ECO:0000256" key="9">
    <source>
        <dbReference type="ARBA" id="ARBA00032824"/>
    </source>
</evidence>
<dbReference type="Proteomes" id="UP000317909">
    <property type="component" value="Chromosome"/>
</dbReference>
<dbReference type="InterPro" id="IPR036249">
    <property type="entry name" value="Thioredoxin-like_sf"/>
</dbReference>
<sequence>MPTIGPGSPAPNVTLPLHDGTRIALADLWKEHVVVLFFYPKDNTAVCTKEACAFRDSFEKFVEAGATVVGVSSDSDASHEDFAARNRLPFLLASDPDGSLRKAFGVPKTLGVIPGRVTYVIDRQGIVRHVFSAQFAADAHVREAMDAVRAL</sequence>
<comment type="function">
    <text evidence="1">Thiol-specific peroxidase that catalyzes the reduction of hydrogen peroxide and organic hydroperoxides to water and alcohols, respectively. Plays a role in cell protection against oxidative stress by detoxifying peroxides and as sensor of hydrogen peroxide-mediated signaling events.</text>
</comment>
<dbReference type="KEGG" id="llh:I41_02210"/>
<evidence type="ECO:0000256" key="5">
    <source>
        <dbReference type="ARBA" id="ARBA00022862"/>
    </source>
</evidence>
<dbReference type="CDD" id="cd03017">
    <property type="entry name" value="PRX_BCP"/>
    <property type="match status" value="1"/>
</dbReference>
<evidence type="ECO:0000256" key="2">
    <source>
        <dbReference type="ARBA" id="ARBA00011245"/>
    </source>
</evidence>
<keyword evidence="4 15" id="KW-0575">Peroxidase</keyword>
<dbReference type="EMBL" id="CP036339">
    <property type="protein sequence ID" value="QDT71066.1"/>
    <property type="molecule type" value="Genomic_DNA"/>
</dbReference>
<name>A0A517TRR8_9BACT</name>
<dbReference type="GO" id="GO:0034599">
    <property type="term" value="P:cellular response to oxidative stress"/>
    <property type="evidence" value="ECO:0007669"/>
    <property type="project" value="TreeGrafter"/>
</dbReference>
<comment type="similarity">
    <text evidence="10">Belongs to the peroxiredoxin family. BCP/PrxQ subfamily.</text>
</comment>
<evidence type="ECO:0000313" key="15">
    <source>
        <dbReference type="EMBL" id="QDT71066.1"/>
    </source>
</evidence>
<reference evidence="15 16" key="1">
    <citation type="submission" date="2019-02" db="EMBL/GenBank/DDBJ databases">
        <title>Deep-cultivation of Planctomycetes and their phenomic and genomic characterization uncovers novel biology.</title>
        <authorList>
            <person name="Wiegand S."/>
            <person name="Jogler M."/>
            <person name="Boedeker C."/>
            <person name="Pinto D."/>
            <person name="Vollmers J."/>
            <person name="Rivas-Marin E."/>
            <person name="Kohn T."/>
            <person name="Peeters S.H."/>
            <person name="Heuer A."/>
            <person name="Rast P."/>
            <person name="Oberbeckmann S."/>
            <person name="Bunk B."/>
            <person name="Jeske O."/>
            <person name="Meyerdierks A."/>
            <person name="Storesund J.E."/>
            <person name="Kallscheuer N."/>
            <person name="Luecker S."/>
            <person name="Lage O.M."/>
            <person name="Pohl T."/>
            <person name="Merkel B.J."/>
            <person name="Hornburger P."/>
            <person name="Mueller R.-W."/>
            <person name="Bruemmer F."/>
            <person name="Labrenz M."/>
            <person name="Spormann A.M."/>
            <person name="Op den Camp H."/>
            <person name="Overmann J."/>
            <person name="Amann R."/>
            <person name="Jetten M.S.M."/>
            <person name="Mascher T."/>
            <person name="Medema M.H."/>
            <person name="Devos D.P."/>
            <person name="Kaster A.-K."/>
            <person name="Ovreas L."/>
            <person name="Rohde M."/>
            <person name="Galperin M.Y."/>
            <person name="Jogler C."/>
        </authorList>
    </citation>
    <scope>NUCLEOTIDE SEQUENCE [LARGE SCALE GENOMIC DNA]</scope>
    <source>
        <strain evidence="15 16">I41</strain>
    </source>
</reference>
<keyword evidence="7" id="KW-1015">Disulfide bond</keyword>
<comment type="catalytic activity">
    <reaction evidence="12">
        <text>a hydroperoxide + [thioredoxin]-dithiol = an alcohol + [thioredoxin]-disulfide + H2O</text>
        <dbReference type="Rhea" id="RHEA:62620"/>
        <dbReference type="Rhea" id="RHEA-COMP:10698"/>
        <dbReference type="Rhea" id="RHEA-COMP:10700"/>
        <dbReference type="ChEBI" id="CHEBI:15377"/>
        <dbReference type="ChEBI" id="CHEBI:29950"/>
        <dbReference type="ChEBI" id="CHEBI:30879"/>
        <dbReference type="ChEBI" id="CHEBI:35924"/>
        <dbReference type="ChEBI" id="CHEBI:50058"/>
        <dbReference type="EC" id="1.11.1.24"/>
    </reaction>
</comment>
<evidence type="ECO:0000256" key="11">
    <source>
        <dbReference type="ARBA" id="ARBA00042639"/>
    </source>
</evidence>
<proteinExistence type="inferred from homology"/>
<keyword evidence="5" id="KW-0049">Antioxidant</keyword>
<evidence type="ECO:0000256" key="10">
    <source>
        <dbReference type="ARBA" id="ARBA00038489"/>
    </source>
</evidence>